<dbReference type="GeneID" id="14913084"/>
<keyword evidence="2" id="KW-1185">Reference proteome</keyword>
<dbReference type="KEGG" id="acan:ACA1_021160"/>
<evidence type="ECO:0000313" key="2">
    <source>
        <dbReference type="Proteomes" id="UP000011083"/>
    </source>
</evidence>
<evidence type="ECO:0000313" key="1">
    <source>
        <dbReference type="EMBL" id="ELR12567.1"/>
    </source>
</evidence>
<dbReference type="AlphaFoldDB" id="L8GHX3"/>
<protein>
    <submittedName>
        <fullName evidence="1">Uncharacterized protein</fullName>
    </submittedName>
</protein>
<organism evidence="1 2">
    <name type="scientific">Acanthamoeba castellanii (strain ATCC 30010 / Neff)</name>
    <dbReference type="NCBI Taxonomy" id="1257118"/>
    <lineage>
        <taxon>Eukaryota</taxon>
        <taxon>Amoebozoa</taxon>
        <taxon>Discosea</taxon>
        <taxon>Longamoebia</taxon>
        <taxon>Centramoebida</taxon>
        <taxon>Acanthamoebidae</taxon>
        <taxon>Acanthamoeba</taxon>
    </lineage>
</organism>
<dbReference type="EMBL" id="KB008107">
    <property type="protein sequence ID" value="ELR12567.1"/>
    <property type="molecule type" value="Genomic_DNA"/>
</dbReference>
<dbReference type="Proteomes" id="UP000011083">
    <property type="component" value="Unassembled WGS sequence"/>
</dbReference>
<proteinExistence type="predicted"/>
<dbReference type="VEuPathDB" id="AmoebaDB:ACA1_021160"/>
<accession>L8GHX3</accession>
<dbReference type="RefSeq" id="XP_004334580.1">
    <property type="nucleotide sequence ID" value="XM_004334532.1"/>
</dbReference>
<name>L8GHX3_ACACF</name>
<reference evidence="1 2" key="1">
    <citation type="journal article" date="2013" name="Genome Biol.">
        <title>Genome of Acanthamoeba castellanii highlights extensive lateral gene transfer and early evolution of tyrosine kinase signaling.</title>
        <authorList>
            <person name="Clarke M."/>
            <person name="Lohan A.J."/>
            <person name="Liu B."/>
            <person name="Lagkouvardos I."/>
            <person name="Roy S."/>
            <person name="Zafar N."/>
            <person name="Bertelli C."/>
            <person name="Schilde C."/>
            <person name="Kianianmomeni A."/>
            <person name="Burglin T.R."/>
            <person name="Frech C."/>
            <person name="Turcotte B."/>
            <person name="Kopec K.O."/>
            <person name="Synnott J.M."/>
            <person name="Choo C."/>
            <person name="Paponov I."/>
            <person name="Finkler A."/>
            <person name="Soon Heng Tan C."/>
            <person name="Hutchins A.P."/>
            <person name="Weinmeier T."/>
            <person name="Rattei T."/>
            <person name="Chu J.S."/>
            <person name="Gimenez G."/>
            <person name="Irimia M."/>
            <person name="Rigden D.J."/>
            <person name="Fitzpatrick D.A."/>
            <person name="Lorenzo-Morales J."/>
            <person name="Bateman A."/>
            <person name="Chiu C.H."/>
            <person name="Tang P."/>
            <person name="Hegemann P."/>
            <person name="Fromm H."/>
            <person name="Raoult D."/>
            <person name="Greub G."/>
            <person name="Miranda-Saavedra D."/>
            <person name="Chen N."/>
            <person name="Nash P."/>
            <person name="Ginger M.L."/>
            <person name="Horn M."/>
            <person name="Schaap P."/>
            <person name="Caler L."/>
            <person name="Loftus B."/>
        </authorList>
    </citation>
    <scope>NUCLEOTIDE SEQUENCE [LARGE SCALE GENOMIC DNA]</scope>
    <source>
        <strain evidence="1 2">Neff</strain>
    </source>
</reference>
<gene>
    <name evidence="1" type="ORF">ACA1_021160</name>
</gene>
<sequence>MVHSVSVGPHTQWNALLIAAYWTNSLGKNLDTITQELEQQAQFVKERMRRADEERKANKALLTRGAVLEAASQDCRHCGGIAAVHIPSRLLFGYCQVCGKLAQRRP</sequence>